<keyword evidence="3" id="KW-0217">Developmental protein</keyword>
<sequence length="258" mass="28978">MAVMERGASLILIASCFVSFLSVSQQCNEAVCGSIVSKCMLTQSCKCEKANSTCSRNCFLCLDDLYIECCSCVGLCPKPNDTDTDMSKKSHVEDLSEPIPVLFTVLTEKEDHKFRWISYTFPAHLSFITLAETNDIKVSSVWVDNEVDFEEQEINCTVAYMSQCTSWNKCKNSCRSMGAASYRWFHDGCCECIGSTCINYGINESRCYKCPVEKEEVSEEENEVVKTHTKMFGGSGEKQFGKLEITDTGKKNYQELES</sequence>
<keyword evidence="10" id="KW-1185">Reference proteome</keyword>
<evidence type="ECO:0000313" key="11">
    <source>
        <dbReference type="RefSeq" id="XP_013785056.1"/>
    </source>
</evidence>
<keyword evidence="6" id="KW-0325">Glycoprotein</keyword>
<dbReference type="Pfam" id="PF23782">
    <property type="entry name" value="Tsg_N"/>
    <property type="match status" value="1"/>
</dbReference>
<dbReference type="InterPro" id="IPR057726">
    <property type="entry name" value="Tsg_C"/>
</dbReference>
<proteinExistence type="inferred from homology"/>
<feature type="chain" id="PRO_5045827624" evidence="7">
    <location>
        <begin position="27"/>
        <end position="258"/>
    </location>
</feature>
<dbReference type="PANTHER" id="PTHR12312">
    <property type="entry name" value="TWISTED GASTRULATION PROTEIN HOMOLOG 1-A-RELATED"/>
    <property type="match status" value="1"/>
</dbReference>
<organism evidence="10 11">
    <name type="scientific">Limulus polyphemus</name>
    <name type="common">Atlantic horseshoe crab</name>
    <dbReference type="NCBI Taxonomy" id="6850"/>
    <lineage>
        <taxon>Eukaryota</taxon>
        <taxon>Metazoa</taxon>
        <taxon>Ecdysozoa</taxon>
        <taxon>Arthropoda</taxon>
        <taxon>Chelicerata</taxon>
        <taxon>Merostomata</taxon>
        <taxon>Xiphosura</taxon>
        <taxon>Limulidae</taxon>
        <taxon>Limulus</taxon>
    </lineage>
</organism>
<dbReference type="PANTHER" id="PTHR12312:SF16">
    <property type="entry name" value="TWISTED GASTRULATION PROTEIN HOMOLOG 1-A-RELATED"/>
    <property type="match status" value="1"/>
</dbReference>
<dbReference type="RefSeq" id="XP_013785056.1">
    <property type="nucleotide sequence ID" value="XM_013929602.2"/>
</dbReference>
<feature type="signal peptide" evidence="7">
    <location>
        <begin position="1"/>
        <end position="26"/>
    </location>
</feature>
<evidence type="ECO:0000256" key="2">
    <source>
        <dbReference type="ARBA" id="ARBA00010047"/>
    </source>
</evidence>
<evidence type="ECO:0000256" key="5">
    <source>
        <dbReference type="ARBA" id="ARBA00022729"/>
    </source>
</evidence>
<evidence type="ECO:0000256" key="1">
    <source>
        <dbReference type="ARBA" id="ARBA00004613"/>
    </source>
</evidence>
<keyword evidence="5 7" id="KW-0732">Signal</keyword>
<evidence type="ECO:0000313" key="10">
    <source>
        <dbReference type="Proteomes" id="UP000694941"/>
    </source>
</evidence>
<keyword evidence="4" id="KW-0964">Secreted</keyword>
<protein>
    <submittedName>
        <fullName evidence="11">Twisted gastrulation protein homolog 1-like</fullName>
    </submittedName>
</protein>
<gene>
    <name evidence="11" type="primary">LOC106469139</name>
</gene>
<evidence type="ECO:0000259" key="9">
    <source>
        <dbReference type="Pfam" id="PF23782"/>
    </source>
</evidence>
<dbReference type="InterPro" id="IPR057635">
    <property type="entry name" value="Tsg_N"/>
</dbReference>
<dbReference type="Pfam" id="PF04668">
    <property type="entry name" value="Tsg"/>
    <property type="match status" value="1"/>
</dbReference>
<evidence type="ECO:0000256" key="7">
    <source>
        <dbReference type="SAM" id="SignalP"/>
    </source>
</evidence>
<evidence type="ECO:0000256" key="3">
    <source>
        <dbReference type="ARBA" id="ARBA00022473"/>
    </source>
</evidence>
<comment type="similarity">
    <text evidence="2">Belongs to the twisted gastrulation protein family.</text>
</comment>
<feature type="domain" description="Tsg N-terminal" evidence="9">
    <location>
        <begin position="27"/>
        <end position="82"/>
    </location>
</feature>
<feature type="domain" description="Tsg C-terminal" evidence="8">
    <location>
        <begin position="86"/>
        <end position="211"/>
    </location>
</feature>
<evidence type="ECO:0000256" key="4">
    <source>
        <dbReference type="ARBA" id="ARBA00022525"/>
    </source>
</evidence>
<dbReference type="InterPro" id="IPR006761">
    <property type="entry name" value="Tsg"/>
</dbReference>
<name>A0ABM1BML0_LIMPO</name>
<accession>A0ABM1BML0</accession>
<dbReference type="Proteomes" id="UP000694941">
    <property type="component" value="Unplaced"/>
</dbReference>
<evidence type="ECO:0000256" key="6">
    <source>
        <dbReference type="ARBA" id="ARBA00023180"/>
    </source>
</evidence>
<reference evidence="11" key="1">
    <citation type="submission" date="2025-08" db="UniProtKB">
        <authorList>
            <consortium name="RefSeq"/>
        </authorList>
    </citation>
    <scope>IDENTIFICATION</scope>
    <source>
        <tissue evidence="11">Muscle</tissue>
    </source>
</reference>
<comment type="subcellular location">
    <subcellularLocation>
        <location evidence="1">Secreted</location>
    </subcellularLocation>
</comment>
<evidence type="ECO:0000259" key="8">
    <source>
        <dbReference type="Pfam" id="PF04668"/>
    </source>
</evidence>
<dbReference type="GeneID" id="106469139"/>